<dbReference type="PATRIC" id="fig|1050174.4.peg.918"/>
<gene>
    <name evidence="6" type="ORF">CEPID_04530</name>
</gene>
<sequence length="369" mass="40766">MNSAALFLLLGLTIGLVLGWTLKSARTLSQDPHQLAALISATVRAEGMENSQRAGTEISNRVSDSLHPLADAVAGLSQQVHQIEIERAATMAQLSAQIQTMGRTSAQLSDKTGKLVTALRAPQVRGRWGEIQLERVVELAGMVQHCDFDTQVSAPGIRPDMVVRLSGGRNIIVDAKVPFVAYLDALETEDPEEHEAHLRRHAHHLRSHVTQLASKEYQRTFSPTPEFVVLFVPADPFLDAALRTDPELLEFAFAKNVVLATPTTLMALLRTVALGWQHDAIGEQAMRIQQLGSELYRRIGTLGEHMEKLRSNLEKSVDSYNSALGTLESRVFVTARKMEEMNIVPPSQPPLPEITFAESHPRHPRDLSH</sequence>
<reference evidence="6 7" key="1">
    <citation type="submission" date="2015-05" db="EMBL/GenBank/DDBJ databases">
        <title>Complete genome sequence of Corynebacterium epidermidicanis DSM 45586, isolated from the skin of a dog suffering from pruritus.</title>
        <authorList>
            <person name="Ruckert C."/>
            <person name="Albersmeier A."/>
            <person name="Winkler A."/>
            <person name="Tauch A."/>
        </authorList>
    </citation>
    <scope>NUCLEOTIDE SEQUENCE [LARGE SCALE GENOMIC DNA]</scope>
    <source>
        <strain evidence="6 7">DSM 45586</strain>
    </source>
</reference>
<comment type="function">
    <text evidence="1">Involved in DNA recombination.</text>
</comment>
<dbReference type="GO" id="GO:0006310">
    <property type="term" value="P:DNA recombination"/>
    <property type="evidence" value="ECO:0007669"/>
    <property type="project" value="UniProtKB-KW"/>
</dbReference>
<dbReference type="KEGG" id="cei:CEPID_04530"/>
<evidence type="ECO:0000313" key="7">
    <source>
        <dbReference type="Proteomes" id="UP000035368"/>
    </source>
</evidence>
<evidence type="ECO:0000256" key="4">
    <source>
        <dbReference type="ARBA" id="ARBA00023172"/>
    </source>
</evidence>
<feature type="region of interest" description="Disordered" evidence="5">
    <location>
        <begin position="343"/>
        <end position="369"/>
    </location>
</feature>
<proteinExistence type="inferred from homology"/>
<dbReference type="PANTHER" id="PTHR30563">
    <property type="entry name" value="DNA RECOMBINATION PROTEIN RMUC"/>
    <property type="match status" value="1"/>
</dbReference>
<dbReference type="STRING" id="1050174.CEPID_04530"/>
<name>A0A0G3GVB5_9CORY</name>
<dbReference type="OrthoDB" id="370725at2"/>
<accession>A0A0G3GVB5</accession>
<keyword evidence="3" id="KW-0175">Coiled coil</keyword>
<evidence type="ECO:0000256" key="2">
    <source>
        <dbReference type="ARBA" id="ARBA00009840"/>
    </source>
</evidence>
<dbReference type="PANTHER" id="PTHR30563:SF0">
    <property type="entry name" value="DNA RECOMBINATION PROTEIN RMUC"/>
    <property type="match status" value="1"/>
</dbReference>
<feature type="compositionally biased region" description="Basic and acidic residues" evidence="5">
    <location>
        <begin position="359"/>
        <end position="369"/>
    </location>
</feature>
<comment type="similarity">
    <text evidence="2">Belongs to the RmuC family.</text>
</comment>
<keyword evidence="7" id="KW-1185">Reference proteome</keyword>
<organism evidence="6 7">
    <name type="scientific">Corynebacterium epidermidicanis</name>
    <dbReference type="NCBI Taxonomy" id="1050174"/>
    <lineage>
        <taxon>Bacteria</taxon>
        <taxon>Bacillati</taxon>
        <taxon>Actinomycetota</taxon>
        <taxon>Actinomycetes</taxon>
        <taxon>Mycobacteriales</taxon>
        <taxon>Corynebacteriaceae</taxon>
        <taxon>Corynebacterium</taxon>
    </lineage>
</organism>
<keyword evidence="4" id="KW-0233">DNA recombination</keyword>
<evidence type="ECO:0000313" key="6">
    <source>
        <dbReference type="EMBL" id="AKK02777.1"/>
    </source>
</evidence>
<evidence type="ECO:0000256" key="5">
    <source>
        <dbReference type="SAM" id="MobiDB-lite"/>
    </source>
</evidence>
<dbReference type="AlphaFoldDB" id="A0A0G3GVB5"/>
<dbReference type="InterPro" id="IPR003798">
    <property type="entry name" value="DNA_recombination_RmuC"/>
</dbReference>
<protein>
    <recommendedName>
        <fullName evidence="8">DNA recombination protein RmuC</fullName>
    </recommendedName>
</protein>
<evidence type="ECO:0000256" key="1">
    <source>
        <dbReference type="ARBA" id="ARBA00003416"/>
    </source>
</evidence>
<dbReference type="EMBL" id="CP011541">
    <property type="protein sequence ID" value="AKK02777.1"/>
    <property type="molecule type" value="Genomic_DNA"/>
</dbReference>
<dbReference type="Pfam" id="PF02646">
    <property type="entry name" value="RmuC"/>
    <property type="match status" value="1"/>
</dbReference>
<evidence type="ECO:0000256" key="3">
    <source>
        <dbReference type="ARBA" id="ARBA00023054"/>
    </source>
</evidence>
<evidence type="ECO:0008006" key="8">
    <source>
        <dbReference type="Google" id="ProtNLM"/>
    </source>
</evidence>
<dbReference type="RefSeq" id="WP_047239919.1">
    <property type="nucleotide sequence ID" value="NZ_CP011541.1"/>
</dbReference>
<dbReference type="Proteomes" id="UP000035368">
    <property type="component" value="Chromosome"/>
</dbReference>